<feature type="region of interest" description="Disordered" evidence="1">
    <location>
        <begin position="44"/>
        <end position="186"/>
    </location>
</feature>
<dbReference type="EMBL" id="BSQG01000002">
    <property type="protein sequence ID" value="GLU47213.1"/>
    <property type="molecule type" value="Genomic_DNA"/>
</dbReference>
<protein>
    <submittedName>
        <fullName evidence="3">Uncharacterized protein</fullName>
    </submittedName>
</protein>
<dbReference type="Proteomes" id="UP001165092">
    <property type="component" value="Unassembled WGS sequence"/>
</dbReference>
<accession>A0A9W6P563</accession>
<reference evidence="3" key="1">
    <citation type="submission" date="2023-02" db="EMBL/GenBank/DDBJ databases">
        <title>Nocardiopsis ansamitocini NBRC 112285.</title>
        <authorList>
            <person name="Ichikawa N."/>
            <person name="Sato H."/>
            <person name="Tonouchi N."/>
        </authorList>
    </citation>
    <scope>NUCLEOTIDE SEQUENCE</scope>
    <source>
        <strain evidence="3">NBRC 112285</strain>
    </source>
</reference>
<evidence type="ECO:0000313" key="3">
    <source>
        <dbReference type="EMBL" id="GLU47213.1"/>
    </source>
</evidence>
<evidence type="ECO:0000256" key="1">
    <source>
        <dbReference type="SAM" id="MobiDB-lite"/>
    </source>
</evidence>
<keyword evidence="2" id="KW-1133">Transmembrane helix</keyword>
<feature type="compositionally biased region" description="Low complexity" evidence="1">
    <location>
        <begin position="134"/>
        <end position="151"/>
    </location>
</feature>
<organism evidence="3 4">
    <name type="scientific">Nocardiopsis ansamitocini</name>
    <dbReference type="NCBI Taxonomy" id="1670832"/>
    <lineage>
        <taxon>Bacteria</taxon>
        <taxon>Bacillati</taxon>
        <taxon>Actinomycetota</taxon>
        <taxon>Actinomycetes</taxon>
        <taxon>Streptosporangiales</taxon>
        <taxon>Nocardiopsidaceae</taxon>
        <taxon>Nocardiopsis</taxon>
    </lineage>
</organism>
<comment type="caution">
    <text evidence="3">The sequence shown here is derived from an EMBL/GenBank/DDBJ whole genome shotgun (WGS) entry which is preliminary data.</text>
</comment>
<feature type="compositionally biased region" description="Basic and acidic residues" evidence="1">
    <location>
        <begin position="44"/>
        <end position="53"/>
    </location>
</feature>
<name>A0A9W6P563_9ACTN</name>
<evidence type="ECO:0000256" key="2">
    <source>
        <dbReference type="SAM" id="Phobius"/>
    </source>
</evidence>
<feature type="compositionally biased region" description="Basic and acidic residues" evidence="1">
    <location>
        <begin position="62"/>
        <end position="85"/>
    </location>
</feature>
<keyword evidence="2" id="KW-0812">Transmembrane</keyword>
<feature type="transmembrane region" description="Helical" evidence="2">
    <location>
        <begin position="215"/>
        <end position="236"/>
    </location>
</feature>
<keyword evidence="2" id="KW-0472">Membrane</keyword>
<proteinExistence type="predicted"/>
<keyword evidence="4" id="KW-1185">Reference proteome</keyword>
<evidence type="ECO:0000313" key="4">
    <source>
        <dbReference type="Proteomes" id="UP001165092"/>
    </source>
</evidence>
<gene>
    <name evidence="3" type="ORF">Nans01_15640</name>
</gene>
<sequence length="248" mass="25472">MPLSIRARRLAATATTVTVLFCCCAFTVSDPSGRITVGKDRISVSTEDGRSVELSRSSLRGGDPRHEDASAQPERPRPPIVRDVEGPTPIPSRSTAATADPPHRTASAAPVPHTTPSRATDEAGASRAGPPPSQQADASPSGTGSSASPAARITPSPPPALSTPSAHPPGIGHGAAPRDAPAPPKESMAGVRYGYLPPAEPAATALTIAGTVSSWALLAAACLFLALRLSIGLPRFPPRYRGRRRARG</sequence>
<dbReference type="AlphaFoldDB" id="A0A9W6P563"/>